<dbReference type="InterPro" id="IPR052016">
    <property type="entry name" value="Bact_Sigma-Reg"/>
</dbReference>
<evidence type="ECO:0000256" key="1">
    <source>
        <dbReference type="ARBA" id="ARBA00022801"/>
    </source>
</evidence>
<dbReference type="Proteomes" id="UP000075670">
    <property type="component" value="Unassembled WGS sequence"/>
</dbReference>
<dbReference type="Pfam" id="PF07228">
    <property type="entry name" value="SpoIIE"/>
    <property type="match status" value="1"/>
</dbReference>
<dbReference type="GO" id="GO:0016791">
    <property type="term" value="F:phosphatase activity"/>
    <property type="evidence" value="ECO:0007669"/>
    <property type="project" value="TreeGrafter"/>
</dbReference>
<dbReference type="PANTHER" id="PTHR43156">
    <property type="entry name" value="STAGE II SPORULATION PROTEIN E-RELATED"/>
    <property type="match status" value="1"/>
</dbReference>
<dbReference type="SUPFAM" id="SSF81606">
    <property type="entry name" value="PP2C-like"/>
    <property type="match status" value="1"/>
</dbReference>
<accession>A0A151B1P5</accession>
<reference evidence="3 4" key="1">
    <citation type="submission" date="2016-02" db="EMBL/GenBank/DDBJ databases">
        <title>Genome sequence of Moorella mulderi DSM 14980.</title>
        <authorList>
            <person name="Poehlein A."/>
            <person name="Daniel R."/>
        </authorList>
    </citation>
    <scope>NUCLEOTIDE SEQUENCE [LARGE SCALE GENOMIC DNA]</scope>
    <source>
        <strain evidence="3 4">DSM 14980</strain>
    </source>
</reference>
<keyword evidence="1 3" id="KW-0378">Hydrolase</keyword>
<dbReference type="EMBL" id="LTBC01000001">
    <property type="protein sequence ID" value="KYH33831.1"/>
    <property type="molecule type" value="Genomic_DNA"/>
</dbReference>
<feature type="domain" description="PPM-type phosphatase" evidence="2">
    <location>
        <begin position="14"/>
        <end position="231"/>
    </location>
</feature>
<comment type="caution">
    <text evidence="3">The sequence shown here is derived from an EMBL/GenBank/DDBJ whole genome shotgun (WGS) entry which is preliminary data.</text>
</comment>
<dbReference type="Gene3D" id="3.60.40.10">
    <property type="entry name" value="PPM-type phosphatase domain"/>
    <property type="match status" value="1"/>
</dbReference>
<dbReference type="PATRIC" id="fig|1122241.3.peg.580"/>
<protein>
    <submittedName>
        <fullName evidence="3">Phosphoserine phosphatase RsbU</fullName>
        <ecNumber evidence="3">3.1.3.3</ecNumber>
    </submittedName>
</protein>
<dbReference type="SMART" id="SM00331">
    <property type="entry name" value="PP2C_SIG"/>
    <property type="match status" value="1"/>
</dbReference>
<dbReference type="OrthoDB" id="9763484at2"/>
<name>A0A151B1P5_9FIRM</name>
<evidence type="ECO:0000313" key="3">
    <source>
        <dbReference type="EMBL" id="KYH33831.1"/>
    </source>
</evidence>
<dbReference type="AlphaFoldDB" id="A0A151B1P5"/>
<dbReference type="EC" id="3.1.3.3" evidence="3"/>
<gene>
    <name evidence="3" type="primary">rsbU</name>
    <name evidence="3" type="ORF">MOMUL_05470</name>
</gene>
<dbReference type="InterPro" id="IPR036457">
    <property type="entry name" value="PPM-type-like_dom_sf"/>
</dbReference>
<proteinExistence type="predicted"/>
<dbReference type="PANTHER" id="PTHR43156:SF2">
    <property type="entry name" value="STAGE II SPORULATION PROTEIN E"/>
    <property type="match status" value="1"/>
</dbReference>
<sequence>MSLDTGGNGKQIIHAGIQGAGCSIPADLEGGDFFDFIPLGEDQLIVAIGDVMGKGMRAAGQMKELCTILHACTRKDLSLLEIINQLAAIGGKQLHRAGSFATLCLISYERQHNCLTCLSAGHPSPVIFSGRNIHVPRVRGVALGFLEEYQGTRPEQVVLSCGDVVILYTDGLVEARDANGQNYGLNRLKEIVAANTCLDAVELQEVILNDLFTFTGCRQQRDDVTLVILKKELEKGGECHGNQGE</sequence>
<dbReference type="RefSeq" id="WP_062281122.1">
    <property type="nucleotide sequence ID" value="NZ_LTBC01000001.1"/>
</dbReference>
<evidence type="ECO:0000313" key="4">
    <source>
        <dbReference type="Proteomes" id="UP000075670"/>
    </source>
</evidence>
<keyword evidence="4" id="KW-1185">Reference proteome</keyword>
<organism evidence="3 4">
    <name type="scientific">Moorella mulderi DSM 14980</name>
    <dbReference type="NCBI Taxonomy" id="1122241"/>
    <lineage>
        <taxon>Bacteria</taxon>
        <taxon>Bacillati</taxon>
        <taxon>Bacillota</taxon>
        <taxon>Clostridia</taxon>
        <taxon>Neomoorellales</taxon>
        <taxon>Neomoorellaceae</taxon>
        <taxon>Neomoorella</taxon>
    </lineage>
</organism>
<dbReference type="InterPro" id="IPR001932">
    <property type="entry name" value="PPM-type_phosphatase-like_dom"/>
</dbReference>
<evidence type="ECO:0000259" key="2">
    <source>
        <dbReference type="SMART" id="SM00331"/>
    </source>
</evidence>